<organism evidence="1 2">
    <name type="scientific">Pseudomonas nitroreducens</name>
    <dbReference type="NCBI Taxonomy" id="46680"/>
    <lineage>
        <taxon>Bacteria</taxon>
        <taxon>Pseudomonadati</taxon>
        <taxon>Pseudomonadota</taxon>
        <taxon>Gammaproteobacteria</taxon>
        <taxon>Pseudomonadales</taxon>
        <taxon>Pseudomonadaceae</taxon>
        <taxon>Pseudomonas</taxon>
    </lineage>
</organism>
<name>A0A5R9A683_PSENT</name>
<comment type="caution">
    <text evidence="1">The sequence shown here is derived from an EMBL/GenBank/DDBJ whole genome shotgun (WGS) entry which is preliminary data.</text>
</comment>
<reference evidence="1 2" key="1">
    <citation type="submission" date="2019-05" db="EMBL/GenBank/DDBJ databases">
        <authorList>
            <person name="Moore K."/>
            <person name="O'Neill P."/>
            <person name="Farbos A."/>
            <person name="Studholme D.J."/>
        </authorList>
    </citation>
    <scope>NUCLEOTIDE SEQUENCE [LARGE SCALE GENOMIC DNA]</scope>
    <source>
        <strain evidence="1 2">DSM 9128</strain>
    </source>
</reference>
<evidence type="ECO:0000313" key="1">
    <source>
        <dbReference type="EMBL" id="TLP73427.1"/>
    </source>
</evidence>
<evidence type="ECO:0000313" key="2">
    <source>
        <dbReference type="Proteomes" id="UP000307510"/>
    </source>
</evidence>
<dbReference type="AlphaFoldDB" id="A0A5R9A683"/>
<gene>
    <name evidence="1" type="ORF">FEA48_14360</name>
</gene>
<dbReference type="RefSeq" id="WP_138214401.1">
    <property type="nucleotide sequence ID" value="NZ_VASG01000004.1"/>
</dbReference>
<dbReference type="Proteomes" id="UP000307510">
    <property type="component" value="Unassembled WGS sequence"/>
</dbReference>
<dbReference type="EMBL" id="VASG01000004">
    <property type="protein sequence ID" value="TLP73427.1"/>
    <property type="molecule type" value="Genomic_DNA"/>
</dbReference>
<sequence>MNHTPRLLLPEASLRSFNLHALLQLLALWQARARVRCQLASMARANPHLIEDIGLTRRQVAQEIAKPFWRA</sequence>
<proteinExistence type="predicted"/>
<reference evidence="2" key="2">
    <citation type="submission" date="2019-06" db="EMBL/GenBank/DDBJ databases">
        <title>AzeR, a transcriptional regulator that responds to azelaic acid in Pseudomonas nitroreducens.</title>
        <authorList>
            <person name="Bez C."/>
            <person name="Javvadi S.G."/>
            <person name="Bertani I."/>
            <person name="Devescovi G."/>
            <person name="Studholme D.J."/>
            <person name="Geller A."/>
            <person name="Levy A."/>
            <person name="Venturi V."/>
        </authorList>
    </citation>
    <scope>NUCLEOTIDE SEQUENCE [LARGE SCALE GENOMIC DNA]</scope>
    <source>
        <strain evidence="2">DSM 9128</strain>
    </source>
</reference>
<protein>
    <submittedName>
        <fullName evidence="1">DUF1127 domain-containing protein</fullName>
    </submittedName>
</protein>
<accession>A0A5R9A683</accession>